<feature type="domain" description="Baseplate wedge protein gp10" evidence="4">
    <location>
        <begin position="267"/>
        <end position="391"/>
    </location>
</feature>
<evidence type="ECO:0000259" key="2">
    <source>
        <dbReference type="Pfam" id="PF07880"/>
    </source>
</evidence>
<dbReference type="InterPro" id="IPR008987">
    <property type="entry name" value="Baseplate_struct_prot_Gp9/10_N"/>
</dbReference>
<dbReference type="InterPro" id="IPR056391">
    <property type="entry name" value="Baseplate_gp9_C"/>
</dbReference>
<proteinExistence type="evidence at transcript level"/>
<dbReference type="InterPro" id="IPR053827">
    <property type="entry name" value="Gp10_C"/>
</dbReference>
<keyword evidence="1" id="KW-1227">Viral tail protein</keyword>
<dbReference type="InterPro" id="IPR036240">
    <property type="entry name" value="Gp9-like_sf"/>
</dbReference>
<organism evidence="6 7">
    <name type="scientific">Acinetobacter phage vB_ApiM_fHyAci03</name>
    <dbReference type="NCBI Taxonomy" id="2269366"/>
    <lineage>
        <taxon>Viruses</taxon>
        <taxon>Duplodnaviria</taxon>
        <taxon>Heunggongvirae</taxon>
        <taxon>Uroviricota</taxon>
        <taxon>Caudoviricetes</taxon>
        <taxon>Pantevenvirales</taxon>
        <taxon>Straboviridae</taxon>
        <taxon>Twarogvirinae</taxon>
        <taxon>Lazarusvirus</taxon>
        <taxon>Lazarusvirus fhyacithree</taxon>
    </lineage>
</organism>
<evidence type="ECO:0000259" key="5">
    <source>
        <dbReference type="Pfam" id="PF23618"/>
    </source>
</evidence>
<feature type="domain" description="Baseplate structural protein Gp9/Gp10 N-terminal" evidence="2">
    <location>
        <begin position="2"/>
        <end position="147"/>
    </location>
</feature>
<dbReference type="Pfam" id="PF21939">
    <property type="entry name" value="Gp10_C"/>
    <property type="match status" value="1"/>
</dbReference>
<keyword evidence="1" id="KW-1245">Viral tail assembly</keyword>
<evidence type="ECO:0000256" key="1">
    <source>
        <dbReference type="HAMAP-Rule" id="MF_04106"/>
    </source>
</evidence>
<feature type="domain" description="Baseplate protein gp9-like C-terminal" evidence="5">
    <location>
        <begin position="159"/>
        <end position="261"/>
    </location>
</feature>
<reference evidence="7" key="1">
    <citation type="submission" date="2018-06" db="EMBL/GenBank/DDBJ databases">
        <title>Whole genome analysis of phage vB_ApiM_fHyAci03 infecting Acinetobacter pittii.</title>
        <authorList>
            <person name="Kiljunen S."/>
            <person name="Wicklund A."/>
            <person name="Skurnik M."/>
        </authorList>
    </citation>
    <scope>NUCLEOTIDE SEQUENCE [LARGE SCALE GENOMIC DNA]</scope>
</reference>
<accession>A0A345AV00</accession>
<feature type="disulfide bond" description="Interchain; alternate" evidence="1">
    <location>
        <position position="558"/>
    </location>
</feature>
<feature type="disulfide bond" description="Interchain (with GP7); alternate" evidence="1">
    <location>
        <position position="558"/>
    </location>
</feature>
<dbReference type="Proteomes" id="UP000255697">
    <property type="component" value="Segment"/>
</dbReference>
<evidence type="ECO:0000259" key="3">
    <source>
        <dbReference type="Pfam" id="PF21939"/>
    </source>
</evidence>
<comment type="subcellular location">
    <subcellularLocation>
        <location evidence="1">Virion</location>
    </subcellularLocation>
    <text evidence="1">Present in the baseplate.</text>
</comment>
<gene>
    <name evidence="6" type="ORF">Ac3_172</name>
</gene>
<keyword evidence="1" id="KW-1015">Disulfide bond</keyword>
<dbReference type="HAMAP" id="MF_04106">
    <property type="entry name" value="BP10_T4"/>
    <property type="match status" value="1"/>
</dbReference>
<dbReference type="InterPro" id="IPR034695">
    <property type="entry name" value="BP10_T4"/>
</dbReference>
<comment type="subunit">
    <text evidence="1">Homotrimer; disulfide-linked. Heteromultimer with gp7; a gp10 molecule is disulfide-linked to gp7 and the other two remaining gp10 molecules form a disulfide bond.</text>
</comment>
<dbReference type="InterPro" id="IPR054430">
    <property type="entry name" value="Gp10_D3"/>
</dbReference>
<dbReference type="Pfam" id="PF22670">
    <property type="entry name" value="Gp10_D3"/>
    <property type="match status" value="1"/>
</dbReference>
<dbReference type="EMBL" id="MH460829">
    <property type="protein sequence ID" value="AXF40733.1"/>
    <property type="molecule type" value="Genomic_DNA"/>
</dbReference>
<dbReference type="Pfam" id="PF07880">
    <property type="entry name" value="T4_gp9_10_N"/>
    <property type="match status" value="1"/>
</dbReference>
<keyword evidence="7" id="KW-1185">Reference proteome</keyword>
<protein>
    <recommendedName>
        <fullName evidence="1">Baseplate wedge protein gp10</fullName>
    </recommendedName>
</protein>
<keyword evidence="1" id="KW-0426">Late protein</keyword>
<evidence type="ECO:0000259" key="4">
    <source>
        <dbReference type="Pfam" id="PF22670"/>
    </source>
</evidence>
<dbReference type="SUPFAM" id="SSF50017">
    <property type="entry name" value="gp9"/>
    <property type="match status" value="1"/>
</dbReference>
<keyword evidence="1" id="KW-0946">Virion</keyword>
<keyword evidence="1" id="KW-1226">Viral baseplate protein</keyword>
<name>A0A345AV00_9CAUD</name>
<evidence type="ECO:0000313" key="7">
    <source>
        <dbReference type="Proteomes" id="UP000255697"/>
    </source>
</evidence>
<comment type="similarity">
    <text evidence="1">Belongs to the T4likevirus baseplate wedge protein gp10 family.</text>
</comment>
<comment type="function">
    <text evidence="1">Baseplate protein. Involved in the tail assembly.</text>
</comment>
<feature type="domain" description="Baseplate structural protein Gp10 C-terminal" evidence="3">
    <location>
        <begin position="452"/>
        <end position="604"/>
    </location>
</feature>
<dbReference type="GO" id="GO:0098025">
    <property type="term" value="C:virus tail, baseplate"/>
    <property type="evidence" value="ECO:0007669"/>
    <property type="project" value="UniProtKB-UniRule"/>
</dbReference>
<comment type="induction">
    <text evidence="1">Expressed in the late phase of the viral replicative cycle.</text>
</comment>
<dbReference type="GO" id="GO:0019076">
    <property type="term" value="P:viral release from host cell"/>
    <property type="evidence" value="ECO:0007669"/>
    <property type="project" value="InterPro"/>
</dbReference>
<dbReference type="GO" id="GO:0098003">
    <property type="term" value="P:viral tail assembly"/>
    <property type="evidence" value="ECO:0007669"/>
    <property type="project" value="UniProtKB-KW"/>
</dbReference>
<sequence>MKELVNIGQMVDDGTGDYLREGGIKINNNFTETYDELGDGKNLHPAGAWQTIEAHKLTNGTLNAVFGKSYAVDTGTSKATIKLPKGTPADYNKVIRIRDTFSTWQANAVTIEPASGDTLKGGGTRVFSTNLTDLELVYCRPNRWEYLPNKLLNKISNGDIATVMKKEYLCTEGQTDFLNIFDNNDYNLVNTHVYLRGNLLYYGKDFSDDSDYGSPGATAGELVPLDGKSIRLRTPAQKGDSLMVVTYLDGIAQFRSTYNRLDCTILDAKLTNEVTAPGARLVADLETLDSITVEQLGYVFNSNSGLINTNTLEVYVNGVILNMAGRAGLPMMYCEGADANNLTDCQLMGGNWVTSHNDYTITTNDNGAVTSIEFGRKFEHGDIVTIKWFNNDIGTTMEIDEITDVTDDMYIQRGPEYNISGAVRVTDYTNPVLPNVEPEAQKFVRVQVPGDMFDLLYPVGTIYENAINKSNPVTYMGFGVWTRWGEKRVLVGWTEDNQDTQFGLNNNDLDINGQPTHTAGGTGGNRTITITNDNMPSTVTDKEVLVADVDGPVVIGGCQFDPDDSGPAYYKYRQEKVTTNVTHIPPKPIETLDPYITVYRWMRIA</sequence>
<dbReference type="Gene3D" id="1.20.5.960">
    <property type="entry name" value="Bacteriophage t4 gene product 9 (gp9)"/>
    <property type="match status" value="1"/>
</dbReference>
<dbReference type="Pfam" id="PF23618">
    <property type="entry name" value="T4_gp9_10_C"/>
    <property type="match status" value="1"/>
</dbReference>
<keyword evidence="1" id="KW-1188">Viral release from host cell</keyword>
<evidence type="ECO:0000313" key="6">
    <source>
        <dbReference type="EMBL" id="AXF40733.1"/>
    </source>
</evidence>